<accession>A0A835CPH7</accession>
<feature type="domain" description="Dynein regulatory complex subunit 7 MORN" evidence="5">
    <location>
        <begin position="443"/>
        <end position="723"/>
    </location>
</feature>
<dbReference type="InterPro" id="IPR033551">
    <property type="entry name" value="DRC7/lobo"/>
</dbReference>
<evidence type="ECO:0000256" key="1">
    <source>
        <dbReference type="ARBA" id="ARBA00004245"/>
    </source>
</evidence>
<dbReference type="GO" id="GO:0031514">
    <property type="term" value="C:motile cilium"/>
    <property type="evidence" value="ECO:0007669"/>
    <property type="project" value="TreeGrafter"/>
</dbReference>
<keyword evidence="3" id="KW-0206">Cytoskeleton</keyword>
<dbReference type="OrthoDB" id="10262874at2759"/>
<dbReference type="GO" id="GO:0030317">
    <property type="term" value="P:flagellated sperm motility"/>
    <property type="evidence" value="ECO:0007669"/>
    <property type="project" value="TreeGrafter"/>
</dbReference>
<evidence type="ECO:0000313" key="8">
    <source>
        <dbReference type="Proteomes" id="UP000639338"/>
    </source>
</evidence>
<dbReference type="PANTHER" id="PTHR35249:SF2">
    <property type="entry name" value="DYNEIN REGULATORY COMPLEX SUBUNIT 7"/>
    <property type="match status" value="1"/>
</dbReference>
<gene>
    <name evidence="7" type="ORF">HCN44_010690</name>
</gene>
<comment type="caution">
    <text evidence="7">The sequence shown here is derived from an EMBL/GenBank/DDBJ whole genome shotgun (WGS) entry which is preliminary data.</text>
</comment>
<dbReference type="InterPro" id="IPR056290">
    <property type="entry name" value="CEPT76/DRC7_peptidase-like_dom"/>
</dbReference>
<sequence length="876" mass="103559">MASIEEDDESYQPESSDYKLNEFDDSLITKANLKIQIQHERLQQMDKELGLIKLSWPTNGSYDPGSSIQLPSTYQSNNEKEKLLLWYAENFRKQYKIIHPQRKPIVLAVENECNIQKFVSTSIRPSTLPYPEFQTWHGSAKFVSDYVTYEPMRRPLSLPEKLCSPTWLIRTQIGNSFEISTLLCSILLGQYYNAFVVSGYASREQTLNDTSNRPYIYFKKSNESWENTNDVEISSTKYKFKPPPDFRSKLLTESTEFEVKELNRLHDDDDNDDEKDCLNIDMNRQSAECEETFPDEYSGHRVHAWIIIMPDNKTDVPRHPEIKKSFFIEPSSGQKYDIDEEINKYYHGIESLWNHENYWLNLQSCNDGCDKLNFDLFDNKMWEHLLPGEPSSYHHRNSTINNETDDEDNDSMNILQRKHLDMPVSYVEEIKINSLDFERRYLNGKKIMFFKKTKVEVYAPYVQMDGLIESVTIYNYDEYKFALKIIEKYSNRGDGLVGSTKYLDSQLVVDEYERGRPDACKEHRYLLMGTNSIDEDRTLEFYHTVRNDGLEKIETKKNFFSQYYVGRQDYLCYRNVEFAVDKKPIANDIHHRKIIKITEEFKRNPNLAATKDIAIRVFDMVDDEIRLIYHYGNENISRATRTFVKPSIAERGDRLVFDPNMTHGYNPDFLAQPEKPLVLFYMLEKLLDDEFRVINCVRNVETDVDEFLKLRQQEYFMPKLLISIFDTNRNDDTKAELFAKEEMARVQAQRQFEEQIDYLQPYLSKIGNPKSLGKYQQLQIRQECLNDFKQTMVKRANDISQKITLSNQKYKELLDYRSQAQEISNEDEEKLTNEIDKITFDIHALEMRLKRHCNLSNQRYLKIQKSLDNDKRLSSL</sequence>
<dbReference type="GO" id="GO:0005856">
    <property type="term" value="C:cytoskeleton"/>
    <property type="evidence" value="ECO:0007669"/>
    <property type="project" value="UniProtKB-SubCell"/>
</dbReference>
<dbReference type="Proteomes" id="UP000639338">
    <property type="component" value="Unassembled WGS sequence"/>
</dbReference>
<dbReference type="Pfam" id="PF24667">
    <property type="entry name" value="MORN_DRC7"/>
    <property type="match status" value="1"/>
</dbReference>
<protein>
    <submittedName>
        <fullName evidence="7">Uncharacterized protein</fullName>
    </submittedName>
</protein>
<evidence type="ECO:0000256" key="2">
    <source>
        <dbReference type="ARBA" id="ARBA00022490"/>
    </source>
</evidence>
<keyword evidence="8" id="KW-1185">Reference proteome</keyword>
<dbReference type="EMBL" id="JACMRX010000004">
    <property type="protein sequence ID" value="KAF7991889.1"/>
    <property type="molecule type" value="Genomic_DNA"/>
</dbReference>
<dbReference type="AlphaFoldDB" id="A0A835CPH7"/>
<evidence type="ECO:0000259" key="5">
    <source>
        <dbReference type="Pfam" id="PF24667"/>
    </source>
</evidence>
<keyword evidence="2" id="KW-0963">Cytoplasm</keyword>
<evidence type="ECO:0000259" key="6">
    <source>
        <dbReference type="Pfam" id="PF24671"/>
    </source>
</evidence>
<dbReference type="PANTHER" id="PTHR35249">
    <property type="entry name" value="DYNEIN REGULATORY COMPLEX SUBUNIT 7"/>
    <property type="match status" value="1"/>
</dbReference>
<dbReference type="InterPro" id="IPR056292">
    <property type="entry name" value="DRC7_C"/>
</dbReference>
<reference evidence="7 8" key="1">
    <citation type="submission" date="2020-08" db="EMBL/GenBank/DDBJ databases">
        <title>Aphidius gifuensis genome sequencing and assembly.</title>
        <authorList>
            <person name="Du Z."/>
        </authorList>
    </citation>
    <scope>NUCLEOTIDE SEQUENCE [LARGE SCALE GENOMIC DNA]</scope>
    <source>
        <strain evidence="7">YNYX2018</strain>
        <tissue evidence="7">Adults</tissue>
    </source>
</reference>
<feature type="domain" description="CEP76/DRC7 peptidase-like" evidence="4">
    <location>
        <begin position="321"/>
        <end position="385"/>
    </location>
</feature>
<evidence type="ECO:0000313" key="7">
    <source>
        <dbReference type="EMBL" id="KAF7991889.1"/>
    </source>
</evidence>
<evidence type="ECO:0000259" key="4">
    <source>
        <dbReference type="Pfam" id="PF24656"/>
    </source>
</evidence>
<feature type="domain" description="Dynein regulatory complex subunit 7 C-terminal" evidence="6">
    <location>
        <begin position="772"/>
        <end position="875"/>
    </location>
</feature>
<comment type="subcellular location">
    <subcellularLocation>
        <location evidence="1">Cytoplasm</location>
        <location evidence="1">Cytoskeleton</location>
    </subcellularLocation>
</comment>
<proteinExistence type="predicted"/>
<dbReference type="Pfam" id="PF24671">
    <property type="entry name" value="DRC7_C"/>
    <property type="match status" value="1"/>
</dbReference>
<dbReference type="Pfam" id="PF24656">
    <property type="entry name" value="CEPT76_peptidase"/>
    <property type="match status" value="1"/>
</dbReference>
<evidence type="ECO:0000256" key="3">
    <source>
        <dbReference type="ARBA" id="ARBA00023212"/>
    </source>
</evidence>
<name>A0A835CPH7_APHGI</name>
<organism evidence="7 8">
    <name type="scientific">Aphidius gifuensis</name>
    <name type="common">Parasitoid wasp</name>
    <dbReference type="NCBI Taxonomy" id="684658"/>
    <lineage>
        <taxon>Eukaryota</taxon>
        <taxon>Metazoa</taxon>
        <taxon>Ecdysozoa</taxon>
        <taxon>Arthropoda</taxon>
        <taxon>Hexapoda</taxon>
        <taxon>Insecta</taxon>
        <taxon>Pterygota</taxon>
        <taxon>Neoptera</taxon>
        <taxon>Endopterygota</taxon>
        <taxon>Hymenoptera</taxon>
        <taxon>Apocrita</taxon>
        <taxon>Ichneumonoidea</taxon>
        <taxon>Braconidae</taxon>
        <taxon>Aphidiinae</taxon>
        <taxon>Aphidius</taxon>
    </lineage>
</organism>
<dbReference type="InterPro" id="IPR056291">
    <property type="entry name" value="MORN_DRC7"/>
</dbReference>